<evidence type="ECO:0000313" key="9">
    <source>
        <dbReference type="Proteomes" id="UP000749559"/>
    </source>
</evidence>
<dbReference type="OrthoDB" id="26242at2759"/>
<feature type="non-terminal residue" evidence="8">
    <location>
        <position position="100"/>
    </location>
</feature>
<dbReference type="InterPro" id="IPR013783">
    <property type="entry name" value="Ig-like_fold"/>
</dbReference>
<sequence>VTIRGENLGVDARDLIGLKICGVDCHLAAEWKSSSKIIARTGLGKGKGDVIVMTRSGGVGSCTVGFRGFFVQTGPLQESAVWVDETARYAMVDGRHRPQS</sequence>
<dbReference type="CDD" id="cd00603">
    <property type="entry name" value="IPT_PCSR"/>
    <property type="match status" value="1"/>
</dbReference>
<organism evidence="8 9">
    <name type="scientific">Owenia fusiformis</name>
    <name type="common">Polychaete worm</name>
    <dbReference type="NCBI Taxonomy" id="6347"/>
    <lineage>
        <taxon>Eukaryota</taxon>
        <taxon>Metazoa</taxon>
        <taxon>Spiralia</taxon>
        <taxon>Lophotrochozoa</taxon>
        <taxon>Annelida</taxon>
        <taxon>Polychaeta</taxon>
        <taxon>Sedentaria</taxon>
        <taxon>Canalipalpata</taxon>
        <taxon>Sabellida</taxon>
        <taxon>Oweniida</taxon>
        <taxon>Oweniidae</taxon>
        <taxon>Owenia</taxon>
    </lineage>
</organism>
<proteinExistence type="inferred from homology"/>
<evidence type="ECO:0000256" key="6">
    <source>
        <dbReference type="ARBA" id="ARBA00022927"/>
    </source>
</evidence>
<evidence type="ECO:0000256" key="2">
    <source>
        <dbReference type="ARBA" id="ARBA00010578"/>
    </source>
</evidence>
<dbReference type="GO" id="GO:0015031">
    <property type="term" value="P:protein transport"/>
    <property type="evidence" value="ECO:0007669"/>
    <property type="project" value="UniProtKB-KW"/>
</dbReference>
<feature type="non-terminal residue" evidence="8">
    <location>
        <position position="1"/>
    </location>
</feature>
<dbReference type="GO" id="GO:0000145">
    <property type="term" value="C:exocyst"/>
    <property type="evidence" value="ECO:0007669"/>
    <property type="project" value="UniProtKB-ARBA"/>
</dbReference>
<reference evidence="8" key="1">
    <citation type="submission" date="2022-03" db="EMBL/GenBank/DDBJ databases">
        <authorList>
            <person name="Martin C."/>
        </authorList>
    </citation>
    <scope>NUCLEOTIDE SEQUENCE</scope>
</reference>
<comment type="similarity">
    <text evidence="2">Belongs to the SEC5 family.</text>
</comment>
<keyword evidence="6" id="KW-0653">Protein transport</keyword>
<comment type="caution">
    <text evidence="8">The sequence shown here is derived from an EMBL/GenBank/DDBJ whole genome shotgun (WGS) entry which is preliminary data.</text>
</comment>
<name>A0A8J1YAV6_OWEFU</name>
<evidence type="ECO:0000256" key="4">
    <source>
        <dbReference type="ARBA" id="ARBA00022448"/>
    </source>
</evidence>
<accession>A0A8J1YAV6</accession>
<dbReference type="AlphaFoldDB" id="A0A8J1YAV6"/>
<dbReference type="GO" id="GO:0006887">
    <property type="term" value="P:exocytosis"/>
    <property type="evidence" value="ECO:0007669"/>
    <property type="project" value="UniProtKB-KW"/>
</dbReference>
<dbReference type="Proteomes" id="UP000749559">
    <property type="component" value="Unassembled WGS sequence"/>
</dbReference>
<dbReference type="FunFam" id="2.60.40.10:FF:000196">
    <property type="entry name" value="Exocyst complex component 2"/>
    <property type="match status" value="1"/>
</dbReference>
<dbReference type="InterPro" id="IPR014756">
    <property type="entry name" value="Ig_E-set"/>
</dbReference>
<evidence type="ECO:0000313" key="8">
    <source>
        <dbReference type="EMBL" id="CAH1778735.1"/>
    </source>
</evidence>
<dbReference type="Gene3D" id="2.60.40.10">
    <property type="entry name" value="Immunoglobulins"/>
    <property type="match status" value="1"/>
</dbReference>
<evidence type="ECO:0000256" key="3">
    <source>
        <dbReference type="ARBA" id="ARBA00017526"/>
    </source>
</evidence>
<keyword evidence="5" id="KW-0268">Exocytosis</keyword>
<dbReference type="SUPFAM" id="SSF81296">
    <property type="entry name" value="E set domains"/>
    <property type="match status" value="1"/>
</dbReference>
<keyword evidence="9" id="KW-1185">Reference proteome</keyword>
<dbReference type="EMBL" id="CAIIXF020000003">
    <property type="protein sequence ID" value="CAH1778735.1"/>
    <property type="molecule type" value="Genomic_DNA"/>
</dbReference>
<evidence type="ECO:0000256" key="5">
    <source>
        <dbReference type="ARBA" id="ARBA00022483"/>
    </source>
</evidence>
<comment type="function">
    <text evidence="1">Component of the exocyst complex involved in the docking of exocytic vesicles with fusion sites on the plasma membrane.</text>
</comment>
<gene>
    <name evidence="8" type="ORF">OFUS_LOCUS5609</name>
</gene>
<protein>
    <recommendedName>
        <fullName evidence="3">Exocyst complex component 2</fullName>
    </recommendedName>
    <alternativeName>
        <fullName evidence="7">Exocyst complex component Sec5</fullName>
    </alternativeName>
</protein>
<evidence type="ECO:0000256" key="1">
    <source>
        <dbReference type="ARBA" id="ARBA00002660"/>
    </source>
</evidence>
<evidence type="ECO:0000256" key="7">
    <source>
        <dbReference type="ARBA" id="ARBA00029715"/>
    </source>
</evidence>
<keyword evidence="4" id="KW-0813">Transport</keyword>